<dbReference type="EMBL" id="FOAT01000028">
    <property type="protein sequence ID" value="SEL42179.1"/>
    <property type="molecule type" value="Genomic_DNA"/>
</dbReference>
<organism evidence="1 2">
    <name type="scientific">Ruminococcus albus</name>
    <dbReference type="NCBI Taxonomy" id="1264"/>
    <lineage>
        <taxon>Bacteria</taxon>
        <taxon>Bacillati</taxon>
        <taxon>Bacillota</taxon>
        <taxon>Clostridia</taxon>
        <taxon>Eubacteriales</taxon>
        <taxon>Oscillospiraceae</taxon>
        <taxon>Ruminococcus</taxon>
    </lineage>
</organism>
<gene>
    <name evidence="1" type="ORF">SAMN05216469_12820</name>
</gene>
<dbReference type="Proteomes" id="UP000186015">
    <property type="component" value="Unassembled WGS sequence"/>
</dbReference>
<sequence>MIFHAYPDHICKYRCICGRSKRKILCRTISKTCTLFLWGDRMKVTNTSISDKELAEVLSQAGMDEKQIKAFLSVCCDKNCCAEKVRILRNARRSLLDSIHKEQALLDRLDYVIWCTENKS</sequence>
<proteinExistence type="predicted"/>
<reference evidence="1 2" key="1">
    <citation type="submission" date="2016-10" db="EMBL/GenBank/DDBJ databases">
        <authorList>
            <person name="de Groot N.N."/>
        </authorList>
    </citation>
    <scope>NUCLEOTIDE SEQUENCE [LARGE SCALE GENOMIC DNA]</scope>
    <source>
        <strain evidence="1 2">KH2T6</strain>
    </source>
</reference>
<dbReference type="InterPro" id="IPR009061">
    <property type="entry name" value="DNA-bd_dom_put_sf"/>
</dbReference>
<dbReference type="AlphaFoldDB" id="A0A1H7Q2Z7"/>
<protein>
    <submittedName>
        <fullName evidence="1">Uncharacterized protein</fullName>
    </submittedName>
</protein>
<accession>A0A1H7Q2Z7</accession>
<evidence type="ECO:0000313" key="1">
    <source>
        <dbReference type="EMBL" id="SEL42179.1"/>
    </source>
</evidence>
<dbReference type="SUPFAM" id="SSF46955">
    <property type="entry name" value="Putative DNA-binding domain"/>
    <property type="match status" value="1"/>
</dbReference>
<evidence type="ECO:0000313" key="2">
    <source>
        <dbReference type="Proteomes" id="UP000186015"/>
    </source>
</evidence>
<name>A0A1H7Q2Z7_RUMAL</name>